<proteinExistence type="predicted"/>
<keyword evidence="3" id="KW-1185">Reference proteome</keyword>
<dbReference type="OMA" id="CHYVNAS"/>
<dbReference type="KEGG" id="spu:587107"/>
<dbReference type="OrthoDB" id="6140842at2759"/>
<dbReference type="InParanoid" id="A0A7M7RFY4"/>
<organism evidence="2 3">
    <name type="scientific">Strongylocentrotus purpuratus</name>
    <name type="common">Purple sea urchin</name>
    <dbReference type="NCBI Taxonomy" id="7668"/>
    <lineage>
        <taxon>Eukaryota</taxon>
        <taxon>Metazoa</taxon>
        <taxon>Echinodermata</taxon>
        <taxon>Eleutherozoa</taxon>
        <taxon>Echinozoa</taxon>
        <taxon>Echinoidea</taxon>
        <taxon>Euechinoidea</taxon>
        <taxon>Echinacea</taxon>
        <taxon>Camarodonta</taxon>
        <taxon>Echinidea</taxon>
        <taxon>Strongylocentrotidae</taxon>
        <taxon>Strongylocentrotus</taxon>
    </lineage>
</organism>
<dbReference type="GeneID" id="587107"/>
<dbReference type="Pfam" id="PF15123">
    <property type="entry name" value="DUF4562"/>
    <property type="match status" value="1"/>
</dbReference>
<dbReference type="Proteomes" id="UP000007110">
    <property type="component" value="Unassembled WGS sequence"/>
</dbReference>
<reference evidence="3" key="1">
    <citation type="submission" date="2015-02" db="EMBL/GenBank/DDBJ databases">
        <title>Genome sequencing for Strongylocentrotus purpuratus.</title>
        <authorList>
            <person name="Murali S."/>
            <person name="Liu Y."/>
            <person name="Vee V."/>
            <person name="English A."/>
            <person name="Wang M."/>
            <person name="Skinner E."/>
            <person name="Han Y."/>
            <person name="Muzny D.M."/>
            <person name="Worley K.C."/>
            <person name="Gibbs R.A."/>
        </authorList>
    </citation>
    <scope>NUCLEOTIDE SEQUENCE</scope>
</reference>
<evidence type="ECO:0000256" key="1">
    <source>
        <dbReference type="SAM" id="MobiDB-lite"/>
    </source>
</evidence>
<name>A0A7M7RFY4_STRPU</name>
<reference evidence="2" key="2">
    <citation type="submission" date="2021-01" db="UniProtKB">
        <authorList>
            <consortium name="EnsemblMetazoa"/>
        </authorList>
    </citation>
    <scope>IDENTIFICATION</scope>
</reference>
<dbReference type="AlphaFoldDB" id="A0A7M7RFY4"/>
<feature type="region of interest" description="Disordered" evidence="1">
    <location>
        <begin position="1"/>
        <end position="30"/>
    </location>
</feature>
<evidence type="ECO:0000313" key="3">
    <source>
        <dbReference type="Proteomes" id="UP000007110"/>
    </source>
</evidence>
<protein>
    <submittedName>
        <fullName evidence="2">Uncharacterized protein</fullName>
    </submittedName>
</protein>
<accession>A0A7M7RFY4</accession>
<sequence>MEGKQQTTSRPRPGTSASSTSSKETWMTSNNVHRMGKGVLLYTGPEGKSQQRVLVEPEHRGVGIGTHSREQTSELLYLCRAPAGVKLGEQMAKKPGAIGWGIPPKGDPRKWPVHMKLRSEEEMRESFAVDRDIYQRR</sequence>
<dbReference type="RefSeq" id="XP_800429.1">
    <property type="nucleotide sequence ID" value="XM_795336.5"/>
</dbReference>
<evidence type="ECO:0000313" key="2">
    <source>
        <dbReference type="EnsemblMetazoa" id="XP_800429"/>
    </source>
</evidence>
<dbReference type="EnsemblMetazoa" id="XM_795336">
    <property type="protein sequence ID" value="XP_800429"/>
    <property type="gene ID" value="LOC587107"/>
</dbReference>
<dbReference type="PANTHER" id="PTHR34833:SF1">
    <property type="entry name" value="GENE, 17359-RELATED"/>
    <property type="match status" value="1"/>
</dbReference>
<dbReference type="InterPro" id="IPR027814">
    <property type="entry name" value="DUF4562"/>
</dbReference>
<dbReference type="PANTHER" id="PTHR34833">
    <property type="entry name" value="GENE, 17359-RELATED"/>
    <property type="match status" value="1"/>
</dbReference>